<organism evidence="5 6">
    <name type="scientific">Inquilinus limosus MP06</name>
    <dbReference type="NCBI Taxonomy" id="1398085"/>
    <lineage>
        <taxon>Bacteria</taxon>
        <taxon>Pseudomonadati</taxon>
        <taxon>Pseudomonadota</taxon>
        <taxon>Alphaproteobacteria</taxon>
        <taxon>Rhodospirillales</taxon>
        <taxon>Rhodospirillaceae</taxon>
        <taxon>Inquilinus</taxon>
    </lineage>
</organism>
<dbReference type="InterPro" id="IPR036291">
    <property type="entry name" value="NAD(P)-bd_dom_sf"/>
</dbReference>
<name>A0A0A0DDH6_9PROT</name>
<dbReference type="SMART" id="SM00822">
    <property type="entry name" value="PKS_KR"/>
    <property type="match status" value="1"/>
</dbReference>
<evidence type="ECO:0000259" key="4">
    <source>
        <dbReference type="SMART" id="SM00822"/>
    </source>
</evidence>
<dbReference type="InterPro" id="IPR057326">
    <property type="entry name" value="KR_dom"/>
</dbReference>
<dbReference type="FunFam" id="3.40.50.720:FF:000047">
    <property type="entry name" value="NADP-dependent L-serine/L-allo-threonine dehydrogenase"/>
    <property type="match status" value="1"/>
</dbReference>
<evidence type="ECO:0000256" key="1">
    <source>
        <dbReference type="ARBA" id="ARBA00006484"/>
    </source>
</evidence>
<dbReference type="InterPro" id="IPR020904">
    <property type="entry name" value="Sc_DH/Rdtase_CS"/>
</dbReference>
<dbReference type="GO" id="GO:0016616">
    <property type="term" value="F:oxidoreductase activity, acting on the CH-OH group of donors, NAD or NADP as acceptor"/>
    <property type="evidence" value="ECO:0007669"/>
    <property type="project" value="UniProtKB-ARBA"/>
</dbReference>
<proteinExistence type="inferred from homology"/>
<comment type="caution">
    <text evidence="5">The sequence shown here is derived from an EMBL/GenBank/DDBJ whole genome shotgun (WGS) entry which is preliminary data.</text>
</comment>
<dbReference type="AlphaFoldDB" id="A0A0A0DDH6"/>
<dbReference type="InterPro" id="IPR002347">
    <property type="entry name" value="SDR_fam"/>
</dbReference>
<feature type="domain" description="Ketoreductase" evidence="4">
    <location>
        <begin position="8"/>
        <end position="188"/>
    </location>
</feature>
<gene>
    <name evidence="5" type="ORF">P409_01725</name>
</gene>
<evidence type="ECO:0000256" key="2">
    <source>
        <dbReference type="ARBA" id="ARBA00023002"/>
    </source>
</evidence>
<comment type="similarity">
    <text evidence="1 3">Belongs to the short-chain dehydrogenases/reductases (SDR) family.</text>
</comment>
<evidence type="ECO:0000313" key="6">
    <source>
        <dbReference type="Proteomes" id="UP000029995"/>
    </source>
</evidence>
<reference evidence="5 6" key="1">
    <citation type="submission" date="2014-01" db="EMBL/GenBank/DDBJ databases">
        <title>Genome sequence determination for a cystic fibrosis isolate, Inquilinus limosus.</title>
        <authorList>
            <person name="Pino M."/>
            <person name="Di Conza J."/>
            <person name="Gutkind G."/>
        </authorList>
    </citation>
    <scope>NUCLEOTIDE SEQUENCE [LARGE SCALE GENOMIC DNA]</scope>
    <source>
        <strain evidence="5 6">MP06</strain>
    </source>
</reference>
<evidence type="ECO:0000313" key="5">
    <source>
        <dbReference type="EMBL" id="KGM35918.1"/>
    </source>
</evidence>
<dbReference type="PRINTS" id="PR00081">
    <property type="entry name" value="GDHRDH"/>
</dbReference>
<dbReference type="PRINTS" id="PR00080">
    <property type="entry name" value="SDRFAMILY"/>
</dbReference>
<dbReference type="OrthoDB" id="9810734at2"/>
<protein>
    <submittedName>
        <fullName evidence="5">Oxidoreductase</fullName>
    </submittedName>
</protein>
<evidence type="ECO:0000256" key="3">
    <source>
        <dbReference type="RuleBase" id="RU000363"/>
    </source>
</evidence>
<sequence length="247" mass="26388">METPMEGKIIAVTGASSGIGEAVARHFAKAGAAVMLGARRLHRLEAVAEEIRRDGGRVALQRLDVTRREDVEAFVQAAVAQFGRLDVIVNNAGVMPLSPVADLKVEEWDRMVDVNLRGVLYGVAAALPVFRAQDGGHVVNVTSVADRRIVPTAAVYSATKYAVRAFSEGLRQEIGGGIRVTVVAPGATESELANGISDPELRRAAIEDYRRDLLPAEAIARAIAYAVAQPPEVDVNELVVRPTAQAY</sequence>
<dbReference type="Gene3D" id="3.40.50.720">
    <property type="entry name" value="NAD(P)-binding Rossmann-like Domain"/>
    <property type="match status" value="1"/>
</dbReference>
<dbReference type="Pfam" id="PF00106">
    <property type="entry name" value="adh_short"/>
    <property type="match status" value="1"/>
</dbReference>
<accession>A0A0A0DDH6</accession>
<dbReference type="PANTHER" id="PTHR43115:SF4">
    <property type="entry name" value="DEHYDROGENASE_REDUCTASE SDR FAMILY MEMBER 11"/>
    <property type="match status" value="1"/>
</dbReference>
<dbReference type="PANTHER" id="PTHR43115">
    <property type="entry name" value="DEHYDROGENASE/REDUCTASE SDR FAMILY MEMBER 11"/>
    <property type="match status" value="1"/>
</dbReference>
<dbReference type="Proteomes" id="UP000029995">
    <property type="component" value="Unassembled WGS sequence"/>
</dbReference>
<dbReference type="SUPFAM" id="SSF51735">
    <property type="entry name" value="NAD(P)-binding Rossmann-fold domains"/>
    <property type="match status" value="1"/>
</dbReference>
<keyword evidence="2" id="KW-0560">Oxidoreductase</keyword>
<dbReference type="EMBL" id="JANX01000006">
    <property type="protein sequence ID" value="KGM35918.1"/>
    <property type="molecule type" value="Genomic_DNA"/>
</dbReference>
<dbReference type="PROSITE" id="PS00061">
    <property type="entry name" value="ADH_SHORT"/>
    <property type="match status" value="1"/>
</dbReference>